<comment type="caution">
    <text evidence="2">The sequence shown here is derived from an EMBL/GenBank/DDBJ whole genome shotgun (WGS) entry which is preliminary data.</text>
</comment>
<feature type="region of interest" description="Disordered" evidence="1">
    <location>
        <begin position="22"/>
        <end position="41"/>
    </location>
</feature>
<dbReference type="VEuPathDB" id="FungiDB:ACJ73_00745"/>
<keyword evidence="3" id="KW-1185">Reference proteome</keyword>
<reference evidence="2 3" key="1">
    <citation type="submission" date="2015-08" db="EMBL/GenBank/DDBJ databases">
        <title>Emmonsia species relationships and genome sequence.</title>
        <authorList>
            <person name="Cuomo C.A."/>
            <person name="Schwartz I.S."/>
            <person name="Kenyon C."/>
            <person name="De Hoog G.S."/>
            <person name="Govender N.P."/>
            <person name="Botha A."/>
            <person name="Moreno L."/>
            <person name="De Vries M."/>
            <person name="Munoz J.F."/>
            <person name="Stielow J.B."/>
        </authorList>
    </citation>
    <scope>NUCLEOTIDE SEQUENCE [LARGE SCALE GENOMIC DNA]</scope>
    <source>
        <strain evidence="2 3">EI222</strain>
    </source>
</reference>
<evidence type="ECO:0000313" key="2">
    <source>
        <dbReference type="EMBL" id="OJD27863.1"/>
    </source>
</evidence>
<evidence type="ECO:0000256" key="1">
    <source>
        <dbReference type="SAM" id="MobiDB-lite"/>
    </source>
</evidence>
<dbReference type="OrthoDB" id="4188088at2759"/>
<gene>
    <name evidence="2" type="ORF">ACJ73_00745</name>
</gene>
<name>A0A1J9RH33_9EURO</name>
<proteinExistence type="predicted"/>
<dbReference type="EMBL" id="LGTZ01000056">
    <property type="protein sequence ID" value="OJD27863.1"/>
    <property type="molecule type" value="Genomic_DNA"/>
</dbReference>
<dbReference type="AlphaFoldDB" id="A0A1J9RH33"/>
<protein>
    <submittedName>
        <fullName evidence="2">Uncharacterized protein</fullName>
    </submittedName>
</protein>
<evidence type="ECO:0000313" key="3">
    <source>
        <dbReference type="Proteomes" id="UP000242791"/>
    </source>
</evidence>
<sequence length="203" mass="23294">MSEIKHEEETLWENELRKSLVPKAPSSPAIHPPNTEYEQPNPCVDYNELSQFIRSNEGRIAPGDIAIFQELARHRHAYFSACRSFFKSHNTLRDLFAERCQLVKKWKDISQNLDKFTIESRRDMSSRVEIHERNCTAKKETHAARLREVIACTPSLAKTKRKAASVFHKFGILGLNPSIRGRKHQTLLTRPPKPIKVVAGLAL</sequence>
<dbReference type="Proteomes" id="UP000242791">
    <property type="component" value="Unassembled WGS sequence"/>
</dbReference>
<organism evidence="2 3">
    <name type="scientific">Blastomyces percursus</name>
    <dbReference type="NCBI Taxonomy" id="1658174"/>
    <lineage>
        <taxon>Eukaryota</taxon>
        <taxon>Fungi</taxon>
        <taxon>Dikarya</taxon>
        <taxon>Ascomycota</taxon>
        <taxon>Pezizomycotina</taxon>
        <taxon>Eurotiomycetes</taxon>
        <taxon>Eurotiomycetidae</taxon>
        <taxon>Onygenales</taxon>
        <taxon>Ajellomycetaceae</taxon>
        <taxon>Blastomyces</taxon>
    </lineage>
</organism>
<accession>A0A1J9RH33</accession>